<dbReference type="Pfam" id="PF00385">
    <property type="entry name" value="Chromo"/>
    <property type="match status" value="1"/>
</dbReference>
<evidence type="ECO:0000313" key="4">
    <source>
        <dbReference type="Proteomes" id="UP001141552"/>
    </source>
</evidence>
<dbReference type="AlphaFoldDB" id="A0A9Q0FZQ4"/>
<sequence>MILQPAEVLDMRVLQENDARVEEWLIRWEGLPSSAATWENKADLCRKYPSMNLEDKVQSGDGGIVMGKAQRDQVQQLSEGPGQEDEAHPKQNTVSVGETPRRSTRAKEPSRRLDGYIL</sequence>
<evidence type="ECO:0000256" key="1">
    <source>
        <dbReference type="SAM" id="MobiDB-lite"/>
    </source>
</evidence>
<protein>
    <recommendedName>
        <fullName evidence="2">Chromo domain-containing protein</fullName>
    </recommendedName>
</protein>
<dbReference type="InterPro" id="IPR016197">
    <property type="entry name" value="Chromo-like_dom_sf"/>
</dbReference>
<accession>A0A9Q0FZQ4</accession>
<feature type="compositionally biased region" description="Basic and acidic residues" evidence="1">
    <location>
        <begin position="99"/>
        <end position="118"/>
    </location>
</feature>
<organism evidence="3 4">
    <name type="scientific">Turnera subulata</name>
    <dbReference type="NCBI Taxonomy" id="218843"/>
    <lineage>
        <taxon>Eukaryota</taxon>
        <taxon>Viridiplantae</taxon>
        <taxon>Streptophyta</taxon>
        <taxon>Embryophyta</taxon>
        <taxon>Tracheophyta</taxon>
        <taxon>Spermatophyta</taxon>
        <taxon>Magnoliopsida</taxon>
        <taxon>eudicotyledons</taxon>
        <taxon>Gunneridae</taxon>
        <taxon>Pentapetalae</taxon>
        <taxon>rosids</taxon>
        <taxon>fabids</taxon>
        <taxon>Malpighiales</taxon>
        <taxon>Passifloraceae</taxon>
        <taxon>Turnera</taxon>
    </lineage>
</organism>
<dbReference type="OrthoDB" id="5554229at2759"/>
<dbReference type="EMBL" id="JAKUCV010002921">
    <property type="protein sequence ID" value="KAJ4840903.1"/>
    <property type="molecule type" value="Genomic_DNA"/>
</dbReference>
<dbReference type="Gene3D" id="2.40.50.40">
    <property type="match status" value="1"/>
</dbReference>
<dbReference type="InterPro" id="IPR000953">
    <property type="entry name" value="Chromo/chromo_shadow_dom"/>
</dbReference>
<name>A0A9Q0FZQ4_9ROSI</name>
<feature type="region of interest" description="Disordered" evidence="1">
    <location>
        <begin position="71"/>
        <end position="118"/>
    </location>
</feature>
<gene>
    <name evidence="3" type="ORF">Tsubulata_047129</name>
</gene>
<keyword evidence="4" id="KW-1185">Reference proteome</keyword>
<reference evidence="3" key="2">
    <citation type="journal article" date="2023" name="Plants (Basel)">
        <title>Annotation of the Turnera subulata (Passifloraceae) Draft Genome Reveals the S-Locus Evolved after the Divergence of Turneroideae from Passifloroideae in a Stepwise Manner.</title>
        <authorList>
            <person name="Henning P.M."/>
            <person name="Roalson E.H."/>
            <person name="Mir W."/>
            <person name="McCubbin A.G."/>
            <person name="Shore J.S."/>
        </authorList>
    </citation>
    <scope>NUCLEOTIDE SEQUENCE</scope>
    <source>
        <strain evidence="3">F60SS</strain>
    </source>
</reference>
<comment type="caution">
    <text evidence="3">The sequence shown here is derived from an EMBL/GenBank/DDBJ whole genome shotgun (WGS) entry which is preliminary data.</text>
</comment>
<evidence type="ECO:0000259" key="2">
    <source>
        <dbReference type="PROSITE" id="PS50013"/>
    </source>
</evidence>
<dbReference type="PROSITE" id="PS50013">
    <property type="entry name" value="CHROMO_2"/>
    <property type="match status" value="1"/>
</dbReference>
<feature type="domain" description="Chromo" evidence="2">
    <location>
        <begin position="3"/>
        <end position="44"/>
    </location>
</feature>
<dbReference type="SUPFAM" id="SSF54160">
    <property type="entry name" value="Chromo domain-like"/>
    <property type="match status" value="1"/>
</dbReference>
<reference evidence="3" key="1">
    <citation type="submission" date="2022-02" db="EMBL/GenBank/DDBJ databases">
        <authorList>
            <person name="Henning P.M."/>
            <person name="McCubbin A.G."/>
            <person name="Shore J.S."/>
        </authorList>
    </citation>
    <scope>NUCLEOTIDE SEQUENCE</scope>
    <source>
        <strain evidence="3">F60SS</strain>
        <tissue evidence="3">Leaves</tissue>
    </source>
</reference>
<proteinExistence type="predicted"/>
<evidence type="ECO:0000313" key="3">
    <source>
        <dbReference type="EMBL" id="KAJ4840903.1"/>
    </source>
</evidence>
<dbReference type="InterPro" id="IPR023780">
    <property type="entry name" value="Chromo_domain"/>
</dbReference>
<dbReference type="Proteomes" id="UP001141552">
    <property type="component" value="Unassembled WGS sequence"/>
</dbReference>